<accession>A0A4Z2FXK6</accession>
<dbReference type="EMBL" id="SRLO01000815">
    <property type="protein sequence ID" value="TNN45959.1"/>
    <property type="molecule type" value="Genomic_DNA"/>
</dbReference>
<protein>
    <submittedName>
        <fullName evidence="1">Uncharacterized protein</fullName>
    </submittedName>
</protein>
<evidence type="ECO:0000313" key="1">
    <source>
        <dbReference type="EMBL" id="TNN45959.1"/>
    </source>
</evidence>
<evidence type="ECO:0000313" key="2">
    <source>
        <dbReference type="Proteomes" id="UP000314294"/>
    </source>
</evidence>
<name>A0A4Z2FXK6_9TELE</name>
<reference evidence="1 2" key="1">
    <citation type="submission" date="2019-03" db="EMBL/GenBank/DDBJ databases">
        <title>First draft genome of Liparis tanakae, snailfish: a comprehensive survey of snailfish specific genes.</title>
        <authorList>
            <person name="Kim W."/>
            <person name="Song I."/>
            <person name="Jeong J.-H."/>
            <person name="Kim D."/>
            <person name="Kim S."/>
            <person name="Ryu S."/>
            <person name="Song J.Y."/>
            <person name="Lee S.K."/>
        </authorList>
    </citation>
    <scope>NUCLEOTIDE SEQUENCE [LARGE SCALE GENOMIC DNA]</scope>
    <source>
        <tissue evidence="1">Muscle</tissue>
    </source>
</reference>
<proteinExistence type="predicted"/>
<dbReference type="Proteomes" id="UP000314294">
    <property type="component" value="Unassembled WGS sequence"/>
</dbReference>
<comment type="caution">
    <text evidence="1">The sequence shown here is derived from an EMBL/GenBank/DDBJ whole genome shotgun (WGS) entry which is preliminary data.</text>
</comment>
<organism evidence="1 2">
    <name type="scientific">Liparis tanakae</name>
    <name type="common">Tanaka's snailfish</name>
    <dbReference type="NCBI Taxonomy" id="230148"/>
    <lineage>
        <taxon>Eukaryota</taxon>
        <taxon>Metazoa</taxon>
        <taxon>Chordata</taxon>
        <taxon>Craniata</taxon>
        <taxon>Vertebrata</taxon>
        <taxon>Euteleostomi</taxon>
        <taxon>Actinopterygii</taxon>
        <taxon>Neopterygii</taxon>
        <taxon>Teleostei</taxon>
        <taxon>Neoteleostei</taxon>
        <taxon>Acanthomorphata</taxon>
        <taxon>Eupercaria</taxon>
        <taxon>Perciformes</taxon>
        <taxon>Cottioidei</taxon>
        <taxon>Cottales</taxon>
        <taxon>Liparidae</taxon>
        <taxon>Liparis</taxon>
    </lineage>
</organism>
<keyword evidence="2" id="KW-1185">Reference proteome</keyword>
<sequence length="75" mass="8592">MSRFMKTIIEAKYALIHKYGQQDDSLSSSFIPGSTQLVLTARWSYLNVNDPWLSTTSASTRSMMEGLRRLFLSKK</sequence>
<dbReference type="AlphaFoldDB" id="A0A4Z2FXK6"/>
<gene>
    <name evidence="1" type="ORF">EYF80_043840</name>
</gene>